<dbReference type="Proteomes" id="UP001156882">
    <property type="component" value="Unassembled WGS sequence"/>
</dbReference>
<dbReference type="Pfam" id="PF14552">
    <property type="entry name" value="Tautomerase_2"/>
    <property type="match status" value="1"/>
</dbReference>
<accession>A0ABQ6CEK0</accession>
<dbReference type="SUPFAM" id="SSF55331">
    <property type="entry name" value="Tautomerase/MIF"/>
    <property type="match status" value="1"/>
</dbReference>
<evidence type="ECO:0000313" key="1">
    <source>
        <dbReference type="EMBL" id="GLS18688.1"/>
    </source>
</evidence>
<dbReference type="PANTHER" id="PTHR38460:SF1">
    <property type="entry name" value="TAUTOMERASE YOLI-RELATED"/>
    <property type="match status" value="1"/>
</dbReference>
<dbReference type="InterPro" id="IPR037479">
    <property type="entry name" value="Tauto_MSAD"/>
</dbReference>
<dbReference type="InterPro" id="IPR014347">
    <property type="entry name" value="Tautomerase/MIF_sf"/>
</dbReference>
<dbReference type="PANTHER" id="PTHR38460">
    <property type="entry name" value="TAUTOMERASE YOLI-RELATED"/>
    <property type="match status" value="1"/>
</dbReference>
<dbReference type="EMBL" id="BSPC01000015">
    <property type="protein sequence ID" value="GLS18688.1"/>
    <property type="molecule type" value="Genomic_DNA"/>
</dbReference>
<organism evidence="1 2">
    <name type="scientific">Labrys miyagiensis</name>
    <dbReference type="NCBI Taxonomy" id="346912"/>
    <lineage>
        <taxon>Bacteria</taxon>
        <taxon>Pseudomonadati</taxon>
        <taxon>Pseudomonadota</taxon>
        <taxon>Alphaproteobacteria</taxon>
        <taxon>Hyphomicrobiales</taxon>
        <taxon>Xanthobacteraceae</taxon>
        <taxon>Labrys</taxon>
    </lineage>
</organism>
<dbReference type="Gene3D" id="3.30.429.10">
    <property type="entry name" value="Macrophage Migration Inhibitory Factor"/>
    <property type="match status" value="1"/>
</dbReference>
<comment type="caution">
    <text evidence="1">The sequence shown here is derived from an EMBL/GenBank/DDBJ whole genome shotgun (WGS) entry which is preliminary data.</text>
</comment>
<keyword evidence="2" id="KW-1185">Reference proteome</keyword>
<name>A0ABQ6CEK0_9HYPH</name>
<protein>
    <submittedName>
        <fullName evidence="1">Tautomerase family protein</fullName>
    </submittedName>
</protein>
<evidence type="ECO:0000313" key="2">
    <source>
        <dbReference type="Proteomes" id="UP001156882"/>
    </source>
</evidence>
<gene>
    <name evidence="1" type="ORF">GCM10007874_17050</name>
</gene>
<reference evidence="2" key="1">
    <citation type="journal article" date="2019" name="Int. J. Syst. Evol. Microbiol.">
        <title>The Global Catalogue of Microorganisms (GCM) 10K type strain sequencing project: providing services to taxonomists for standard genome sequencing and annotation.</title>
        <authorList>
            <consortium name="The Broad Institute Genomics Platform"/>
            <consortium name="The Broad Institute Genome Sequencing Center for Infectious Disease"/>
            <person name="Wu L."/>
            <person name="Ma J."/>
        </authorList>
    </citation>
    <scope>NUCLEOTIDE SEQUENCE [LARGE SCALE GENOMIC DNA]</scope>
    <source>
        <strain evidence="2">NBRC 101365</strain>
    </source>
</reference>
<sequence length="131" mass="14642">MPLARISLTRGRSPEYRRALADNVHRALVEAFDVPADDRFQIVEELEPGALIYDRSYFAGRRSDDFVVIAITAGRPRSTATKKQFYQRLVTLLGEAPGIRADDVMIIITTTERDGWSFSNGLAQLAVEEVA</sequence>
<dbReference type="RefSeq" id="WP_284311563.1">
    <property type="nucleotide sequence ID" value="NZ_BSPC01000015.1"/>
</dbReference>
<proteinExistence type="predicted"/>